<evidence type="ECO:0000313" key="1">
    <source>
        <dbReference type="EMBL" id="CAI9914629.1"/>
    </source>
</evidence>
<evidence type="ECO:0000313" key="3">
    <source>
        <dbReference type="Proteomes" id="UP001642409"/>
    </source>
</evidence>
<keyword evidence="3" id="KW-1185">Reference proteome</keyword>
<protein>
    <submittedName>
        <fullName evidence="2">Hypothetical_protein</fullName>
    </submittedName>
</protein>
<name>A0AA86N7W6_9EUKA</name>
<sequence length="310" mass="36075">MSAVLLSSTYKKQEDPKLYQMQLQRAQSPKYSPLRLTQRSKLEVINLQDKSEQKVQKEIVRKRPMTPLQIGFETYGREIEQSISQRSGSYRPMSPMKNSSYQSNQLVSNQQKAQEEEAEVKRQFARIAADIQQNQQACKNAISSANMPIKKVNYLFYLTQNLEAFDITSEDAIQALTALISKEKQLDNIYTQIMSDLIQIENKCAQITAPLQQKQQLTNQHRQNAFFIVIDQQQSNQLFKTALNKQITENKTRIIQLQIFANETKDLKTEQKLNKIVNERRRFQNKINLCKNAEELNNLTDEFKGKFDVE</sequence>
<dbReference type="AlphaFoldDB" id="A0AA86N7W6"/>
<evidence type="ECO:0000313" key="2">
    <source>
        <dbReference type="EMBL" id="CAL6104011.1"/>
    </source>
</evidence>
<reference evidence="2 3" key="2">
    <citation type="submission" date="2024-07" db="EMBL/GenBank/DDBJ databases">
        <authorList>
            <person name="Akdeniz Z."/>
        </authorList>
    </citation>
    <scope>NUCLEOTIDE SEQUENCE [LARGE SCALE GENOMIC DNA]</scope>
</reference>
<reference evidence="1" key="1">
    <citation type="submission" date="2023-06" db="EMBL/GenBank/DDBJ databases">
        <authorList>
            <person name="Kurt Z."/>
        </authorList>
    </citation>
    <scope>NUCLEOTIDE SEQUENCE</scope>
</reference>
<dbReference type="EMBL" id="CAXDID020000576">
    <property type="protein sequence ID" value="CAL6104011.1"/>
    <property type="molecule type" value="Genomic_DNA"/>
</dbReference>
<organism evidence="1">
    <name type="scientific">Hexamita inflata</name>
    <dbReference type="NCBI Taxonomy" id="28002"/>
    <lineage>
        <taxon>Eukaryota</taxon>
        <taxon>Metamonada</taxon>
        <taxon>Diplomonadida</taxon>
        <taxon>Hexamitidae</taxon>
        <taxon>Hexamitinae</taxon>
        <taxon>Hexamita</taxon>
    </lineage>
</organism>
<dbReference type="Proteomes" id="UP001642409">
    <property type="component" value="Unassembled WGS sequence"/>
</dbReference>
<proteinExistence type="predicted"/>
<accession>A0AA86N7W6</accession>
<dbReference type="EMBL" id="CATOUU010000055">
    <property type="protein sequence ID" value="CAI9914629.1"/>
    <property type="molecule type" value="Genomic_DNA"/>
</dbReference>
<gene>
    <name evidence="1" type="ORF">HINF_LOCUS2274</name>
    <name evidence="2" type="ORF">HINF_LOCUS72498</name>
</gene>
<comment type="caution">
    <text evidence="1">The sequence shown here is derived from an EMBL/GenBank/DDBJ whole genome shotgun (WGS) entry which is preliminary data.</text>
</comment>